<keyword evidence="2" id="KW-0175">Coiled coil</keyword>
<gene>
    <name evidence="4" type="ORF">DW070_07415</name>
</gene>
<organism evidence="4 5">
    <name type="scientific">Coprococcus catus</name>
    <dbReference type="NCBI Taxonomy" id="116085"/>
    <lineage>
        <taxon>Bacteria</taxon>
        <taxon>Bacillati</taxon>
        <taxon>Bacillota</taxon>
        <taxon>Clostridia</taxon>
        <taxon>Lachnospirales</taxon>
        <taxon>Lachnospiraceae</taxon>
        <taxon>Coprococcus</taxon>
    </lineage>
</organism>
<sequence length="130" mass="15018">MPIDDLTALEQKMREARKNKELTQQELSDLSHVSVKQIANIEKWKMNPSYLILRALAKVLHISLDTLINPDISLEDEGVNQMKMLYSSCPPEMRDTLLHHTQAIRWKGTGKQGKVTALCSFSHFLFRLNW</sequence>
<reference evidence="4 5" key="1">
    <citation type="submission" date="2018-08" db="EMBL/GenBank/DDBJ databases">
        <title>A genome reference for cultivated species of the human gut microbiota.</title>
        <authorList>
            <person name="Zou Y."/>
            <person name="Xue W."/>
            <person name="Luo G."/>
        </authorList>
    </citation>
    <scope>NUCLEOTIDE SEQUENCE [LARGE SCALE GENOMIC DNA]</scope>
    <source>
        <strain evidence="4 5">AF45-17</strain>
    </source>
</reference>
<dbReference type="AlphaFoldDB" id="A0A3E2TP49"/>
<dbReference type="SUPFAM" id="SSF47413">
    <property type="entry name" value="lambda repressor-like DNA-binding domains"/>
    <property type="match status" value="1"/>
</dbReference>
<evidence type="ECO:0000313" key="4">
    <source>
        <dbReference type="EMBL" id="RGB80187.1"/>
    </source>
</evidence>
<evidence type="ECO:0000313" key="5">
    <source>
        <dbReference type="Proteomes" id="UP000260773"/>
    </source>
</evidence>
<accession>A0A3E2TP49</accession>
<dbReference type="GO" id="GO:0003677">
    <property type="term" value="F:DNA binding"/>
    <property type="evidence" value="ECO:0007669"/>
    <property type="project" value="UniProtKB-KW"/>
</dbReference>
<evidence type="ECO:0000259" key="3">
    <source>
        <dbReference type="PROSITE" id="PS50943"/>
    </source>
</evidence>
<evidence type="ECO:0000256" key="1">
    <source>
        <dbReference type="ARBA" id="ARBA00023125"/>
    </source>
</evidence>
<feature type="domain" description="HTH cro/C1-type" evidence="3">
    <location>
        <begin position="13"/>
        <end position="67"/>
    </location>
</feature>
<dbReference type="InterPro" id="IPR001387">
    <property type="entry name" value="Cro/C1-type_HTH"/>
</dbReference>
<evidence type="ECO:0000256" key="2">
    <source>
        <dbReference type="SAM" id="Coils"/>
    </source>
</evidence>
<dbReference type="Gene3D" id="1.10.260.40">
    <property type="entry name" value="lambda repressor-like DNA-binding domains"/>
    <property type="match status" value="1"/>
</dbReference>
<dbReference type="Pfam" id="PF01381">
    <property type="entry name" value="HTH_3"/>
    <property type="match status" value="1"/>
</dbReference>
<comment type="caution">
    <text evidence="4">The sequence shown here is derived from an EMBL/GenBank/DDBJ whole genome shotgun (WGS) entry which is preliminary data.</text>
</comment>
<dbReference type="InterPro" id="IPR010982">
    <property type="entry name" value="Lambda_DNA-bd_dom_sf"/>
</dbReference>
<proteinExistence type="predicted"/>
<name>A0A3E2TP49_9FIRM</name>
<keyword evidence="1" id="KW-0238">DNA-binding</keyword>
<feature type="coiled-coil region" evidence="2">
    <location>
        <begin position="6"/>
        <end position="33"/>
    </location>
</feature>
<dbReference type="Proteomes" id="UP000260773">
    <property type="component" value="Unassembled WGS sequence"/>
</dbReference>
<dbReference type="SMART" id="SM00530">
    <property type="entry name" value="HTH_XRE"/>
    <property type="match status" value="1"/>
</dbReference>
<dbReference type="CDD" id="cd00093">
    <property type="entry name" value="HTH_XRE"/>
    <property type="match status" value="1"/>
</dbReference>
<dbReference type="PANTHER" id="PTHR46558:SF4">
    <property type="entry name" value="DNA-BIDING PHAGE PROTEIN"/>
    <property type="match status" value="1"/>
</dbReference>
<dbReference type="EMBL" id="QVEP01000013">
    <property type="protein sequence ID" value="RGB80187.1"/>
    <property type="molecule type" value="Genomic_DNA"/>
</dbReference>
<dbReference type="PANTHER" id="PTHR46558">
    <property type="entry name" value="TRACRIPTIONAL REGULATORY PROTEIN-RELATED-RELATED"/>
    <property type="match status" value="1"/>
</dbReference>
<dbReference type="PROSITE" id="PS50943">
    <property type="entry name" value="HTH_CROC1"/>
    <property type="match status" value="1"/>
</dbReference>
<protein>
    <submittedName>
        <fullName evidence="4">XRE family transcriptional regulator</fullName>
    </submittedName>
</protein>